<dbReference type="EMBL" id="PGCJ01001435">
    <property type="protein sequence ID" value="PLW05456.1"/>
    <property type="molecule type" value="Genomic_DNA"/>
</dbReference>
<name>A0A2N5RWT2_9BASI</name>
<gene>
    <name evidence="2" type="ORF">PCANC_28276</name>
</gene>
<keyword evidence="3" id="KW-1185">Reference proteome</keyword>
<feature type="transmembrane region" description="Helical" evidence="1">
    <location>
        <begin position="12"/>
        <end position="33"/>
    </location>
</feature>
<evidence type="ECO:0000313" key="2">
    <source>
        <dbReference type="EMBL" id="PLW05456.1"/>
    </source>
</evidence>
<dbReference type="Proteomes" id="UP000235388">
    <property type="component" value="Unassembled WGS sequence"/>
</dbReference>
<organism evidence="2 3">
    <name type="scientific">Puccinia coronata f. sp. avenae</name>
    <dbReference type="NCBI Taxonomy" id="200324"/>
    <lineage>
        <taxon>Eukaryota</taxon>
        <taxon>Fungi</taxon>
        <taxon>Dikarya</taxon>
        <taxon>Basidiomycota</taxon>
        <taxon>Pucciniomycotina</taxon>
        <taxon>Pucciniomycetes</taxon>
        <taxon>Pucciniales</taxon>
        <taxon>Pucciniaceae</taxon>
        <taxon>Puccinia</taxon>
    </lineage>
</organism>
<evidence type="ECO:0000313" key="3">
    <source>
        <dbReference type="Proteomes" id="UP000235388"/>
    </source>
</evidence>
<keyword evidence="1" id="KW-1133">Transmembrane helix</keyword>
<protein>
    <submittedName>
        <fullName evidence="2">Uncharacterized protein</fullName>
    </submittedName>
</protein>
<sequence length="50" mass="5520">MQERGGRESPFWSSLTWVPLGAILALGGTHWSWQSGANTTVYGWFIGLPL</sequence>
<keyword evidence="1" id="KW-0812">Transmembrane</keyword>
<dbReference type="AlphaFoldDB" id="A0A2N5RWT2"/>
<comment type="caution">
    <text evidence="2">The sequence shown here is derived from an EMBL/GenBank/DDBJ whole genome shotgun (WGS) entry which is preliminary data.</text>
</comment>
<accession>A0A2N5RWT2</accession>
<keyword evidence="1" id="KW-0472">Membrane</keyword>
<reference evidence="2 3" key="1">
    <citation type="submission" date="2017-11" db="EMBL/GenBank/DDBJ databases">
        <title>De novo assembly and phasing of dikaryotic genomes from two isolates of Puccinia coronata f. sp. avenae, the causal agent of oat crown rust.</title>
        <authorList>
            <person name="Miller M.E."/>
            <person name="Zhang Y."/>
            <person name="Omidvar V."/>
            <person name="Sperschneider J."/>
            <person name="Schwessinger B."/>
            <person name="Raley C."/>
            <person name="Palmer J.M."/>
            <person name="Garnica D."/>
            <person name="Upadhyaya N."/>
            <person name="Rathjen J."/>
            <person name="Taylor J.M."/>
            <person name="Park R.F."/>
            <person name="Dodds P.N."/>
            <person name="Hirsch C.D."/>
            <person name="Kianian S.F."/>
            <person name="Figueroa M."/>
        </authorList>
    </citation>
    <scope>NUCLEOTIDE SEQUENCE [LARGE SCALE GENOMIC DNA]</scope>
    <source>
        <strain evidence="2">12NC29</strain>
    </source>
</reference>
<evidence type="ECO:0000256" key="1">
    <source>
        <dbReference type="SAM" id="Phobius"/>
    </source>
</evidence>
<proteinExistence type="predicted"/>